<reference evidence="8 9" key="1">
    <citation type="submission" date="2018-06" db="EMBL/GenBank/DDBJ databases">
        <authorList>
            <consortium name="Pathogen Informatics"/>
            <person name="Doyle S."/>
        </authorList>
    </citation>
    <scope>NUCLEOTIDE SEQUENCE [LARGE SCALE GENOMIC DNA]</scope>
    <source>
        <strain evidence="8 9">NCTC11165</strain>
    </source>
</reference>
<dbReference type="GO" id="GO:0005524">
    <property type="term" value="F:ATP binding"/>
    <property type="evidence" value="ECO:0007669"/>
    <property type="project" value="UniProtKB-KW"/>
</dbReference>
<dbReference type="SUPFAM" id="SSF52540">
    <property type="entry name" value="P-loop containing nucleoside triphosphate hydrolases"/>
    <property type="match status" value="1"/>
</dbReference>
<evidence type="ECO:0000259" key="6">
    <source>
        <dbReference type="PROSITE" id="PS51192"/>
    </source>
</evidence>
<keyword evidence="2" id="KW-0378">Hydrolase</keyword>
<dbReference type="InterPro" id="IPR027417">
    <property type="entry name" value="P-loop_NTPase"/>
</dbReference>
<dbReference type="PANTHER" id="PTHR47961:SF6">
    <property type="entry name" value="DNA-DIRECTED DNA POLYMERASE"/>
    <property type="match status" value="1"/>
</dbReference>
<dbReference type="EMBL" id="UAQM01000012">
    <property type="protein sequence ID" value="SPU44394.1"/>
    <property type="molecule type" value="Genomic_DNA"/>
</dbReference>
<dbReference type="GO" id="GO:0004386">
    <property type="term" value="F:helicase activity"/>
    <property type="evidence" value="ECO:0007669"/>
    <property type="project" value="UniProtKB-KW"/>
</dbReference>
<evidence type="ECO:0000313" key="9">
    <source>
        <dbReference type="Proteomes" id="UP000250358"/>
    </source>
</evidence>
<dbReference type="SMART" id="SM00487">
    <property type="entry name" value="DEXDc"/>
    <property type="match status" value="1"/>
</dbReference>
<feature type="compositionally biased region" description="Low complexity" evidence="5">
    <location>
        <begin position="1153"/>
        <end position="1163"/>
    </location>
</feature>
<dbReference type="Pfam" id="PF00270">
    <property type="entry name" value="DEAD"/>
    <property type="match status" value="1"/>
</dbReference>
<dbReference type="PROSITE" id="PS51194">
    <property type="entry name" value="HELICASE_CTER"/>
    <property type="match status" value="1"/>
</dbReference>
<protein>
    <submittedName>
        <fullName evidence="8">Ski2-like helicase</fullName>
    </submittedName>
</protein>
<dbReference type="InterPro" id="IPR011545">
    <property type="entry name" value="DEAD/DEAH_box_helicase_dom"/>
</dbReference>
<dbReference type="PROSITE" id="PS51192">
    <property type="entry name" value="HELICASE_ATP_BIND_1"/>
    <property type="match status" value="1"/>
</dbReference>
<evidence type="ECO:0000256" key="2">
    <source>
        <dbReference type="ARBA" id="ARBA00022801"/>
    </source>
</evidence>
<dbReference type="InterPro" id="IPR003593">
    <property type="entry name" value="AAA+_ATPase"/>
</dbReference>
<keyword evidence="1" id="KW-0547">Nucleotide-binding</keyword>
<dbReference type="SMART" id="SM00490">
    <property type="entry name" value="HELICc"/>
    <property type="match status" value="1"/>
</dbReference>
<dbReference type="PANTHER" id="PTHR47961">
    <property type="entry name" value="DNA POLYMERASE THETA, PUTATIVE (AFU_ORTHOLOGUE AFUA_1G05260)-RELATED"/>
    <property type="match status" value="1"/>
</dbReference>
<accession>A0A2X1AXR3</accession>
<organism evidence="8 9">
    <name type="scientific">Brevundimonas diminuta</name>
    <name type="common">Pseudomonas diminuta</name>
    <dbReference type="NCBI Taxonomy" id="293"/>
    <lineage>
        <taxon>Bacteria</taxon>
        <taxon>Pseudomonadati</taxon>
        <taxon>Pseudomonadota</taxon>
        <taxon>Alphaproteobacteria</taxon>
        <taxon>Caulobacterales</taxon>
        <taxon>Caulobacteraceae</taxon>
        <taxon>Brevundimonas</taxon>
    </lineage>
</organism>
<dbReference type="Proteomes" id="UP000250358">
    <property type="component" value="Unassembled WGS sequence"/>
</dbReference>
<dbReference type="GO" id="GO:0003676">
    <property type="term" value="F:nucleic acid binding"/>
    <property type="evidence" value="ECO:0007669"/>
    <property type="project" value="InterPro"/>
</dbReference>
<gene>
    <name evidence="8" type="ORF">NCTC11165_01803</name>
</gene>
<evidence type="ECO:0000256" key="4">
    <source>
        <dbReference type="ARBA" id="ARBA00022840"/>
    </source>
</evidence>
<dbReference type="RefSeq" id="WP_112999673.1">
    <property type="nucleotide sequence ID" value="NZ_UAQM01000012.1"/>
</dbReference>
<feature type="region of interest" description="Disordered" evidence="5">
    <location>
        <begin position="1150"/>
        <end position="1175"/>
    </location>
</feature>
<evidence type="ECO:0000256" key="3">
    <source>
        <dbReference type="ARBA" id="ARBA00022806"/>
    </source>
</evidence>
<sequence length="1175" mass="125873">MFDPVTRRFLATAPSLPELPATRFADELTAMYVEIAAMRLATRRVSPEVEPGEDVAGDLTDIVPQADRRSSDLADRADRMARIADVLEAQVILKPFGDETRAAAYVAGSARQAFAQAAALLSSPARTRVDVEAISADIAAALLFLISERTADAFEASRAIRPPSQQGVRRQIAVAIANLARGRLAPLAALDIEPFRPTANELTSESAANLLYFRILEGAVMLATDCLGRAEAPMLEQAQALFREVRELAVDIEEAETVPGTDFISNAPSTFPGPHHLAALLERATSLFRTAAVVRLPDPGGVDSSIWRPWLIGEAERFPFVWENHRRAIDTGYLDVGRSLIMTSPTGSGKTTLATLKIAATLSSGRSVVYLAPTHALVGQVERDLNERLASLANATSVEDALLEEIGQRLPDLAVLTPERCFALLTFAPDLFANVGLLVFDECHLMGVAKPGVDGAAPARFDRRSIDAMLCLLSFVAINQSADYLLLSAMVANAGDLAAWLPTITGRPCEAFDDKWKPTRQLRTCLLYDQVEMAAVNGALAADFAGRTPPPKTVPVAAKAIAQASPVGLFSIGMGWHPEDPTTLALRPLSDTALPLGVAKRRYGWGVTANRNEVAAKLAVGFAETGQRVIVFCESVTATGSVAKIVNAALGARPTEATQQQAAWAAKAREDIGSEAAGYFAGAAPAAVHHGELTPEERLLAESAFRDPKSAVTVLAATSTIAQGLNLPCDVVILAGTDRVDDSDPTETVREDLLAHEILNALGRAGRAGLSANGLALVVPAVPLTCDATGVRPPDHDLLRTVFSDGDQCLPLKDPITNLYDHIVVHGAGGDEAAYLMKRLAVSLGDAKDGVETFDALTRRSLGYFLKARVNAAAAEVWLAERRGQLERLIEQAREDPVKDWMTELAAKSGASAAFIEHLATVYGTAPTTSGSAQAWMTWLINQLPVDNADFDTFLRPDTLERVFGRGYAGITDDKVRRERGRMALLKVLPTWFAPASLTALEQDIVAFIVAHEGPVKRSTSPHAKLKHARRFALRLAPDLSYLAGVLTQVARKVAEDGGVEPLAITQSLPQLIRKGFDTAYHLFLDRQETGRSRIAVHNEFVTLSPLIDIDPADDWAAVRSKVEDAVIDGLFDDFTDLVIEVPATPPLLVGQPGAASPDAAPLALPPPSNPDDQE</sequence>
<proteinExistence type="predicted"/>
<evidence type="ECO:0000313" key="8">
    <source>
        <dbReference type="EMBL" id="SPU44394.1"/>
    </source>
</evidence>
<dbReference type="GO" id="GO:0016787">
    <property type="term" value="F:hydrolase activity"/>
    <property type="evidence" value="ECO:0007669"/>
    <property type="project" value="UniProtKB-KW"/>
</dbReference>
<evidence type="ECO:0000256" key="1">
    <source>
        <dbReference type="ARBA" id="ARBA00022741"/>
    </source>
</evidence>
<dbReference type="AlphaFoldDB" id="A0A2X1AXR3"/>
<feature type="compositionally biased region" description="Pro residues" evidence="5">
    <location>
        <begin position="1164"/>
        <end position="1175"/>
    </location>
</feature>
<keyword evidence="3 8" id="KW-0347">Helicase</keyword>
<dbReference type="SMART" id="SM00382">
    <property type="entry name" value="AAA"/>
    <property type="match status" value="1"/>
</dbReference>
<dbReference type="Pfam" id="PF00271">
    <property type="entry name" value="Helicase_C"/>
    <property type="match status" value="1"/>
</dbReference>
<dbReference type="InterPro" id="IPR050474">
    <property type="entry name" value="Hel308_SKI2-like"/>
</dbReference>
<feature type="domain" description="Helicase ATP-binding" evidence="6">
    <location>
        <begin position="331"/>
        <end position="509"/>
    </location>
</feature>
<name>A0A2X1AXR3_BREDI</name>
<dbReference type="InterPro" id="IPR001650">
    <property type="entry name" value="Helicase_C-like"/>
</dbReference>
<dbReference type="InterPro" id="IPR014001">
    <property type="entry name" value="Helicase_ATP-bd"/>
</dbReference>
<keyword evidence="4" id="KW-0067">ATP-binding</keyword>
<evidence type="ECO:0000259" key="7">
    <source>
        <dbReference type="PROSITE" id="PS51194"/>
    </source>
</evidence>
<dbReference type="Gene3D" id="3.40.50.300">
    <property type="entry name" value="P-loop containing nucleotide triphosphate hydrolases"/>
    <property type="match status" value="2"/>
</dbReference>
<evidence type="ECO:0000256" key="5">
    <source>
        <dbReference type="SAM" id="MobiDB-lite"/>
    </source>
</evidence>
<feature type="domain" description="Helicase C-terminal" evidence="7">
    <location>
        <begin position="617"/>
        <end position="823"/>
    </location>
</feature>